<keyword evidence="3" id="KW-0812">Transmembrane</keyword>
<name>A0AAP0N539_LIQFO</name>
<evidence type="ECO:0000256" key="7">
    <source>
        <dbReference type="ARBA" id="ARBA00023136"/>
    </source>
</evidence>
<keyword evidence="5" id="KW-0677">Repeat</keyword>
<protein>
    <submittedName>
        <fullName evidence="9">Uncharacterized protein</fullName>
    </submittedName>
</protein>
<proteinExistence type="predicted"/>
<keyword evidence="2" id="KW-0433">Leucine-rich repeat</keyword>
<reference evidence="9 10" key="1">
    <citation type="journal article" date="2024" name="Plant J.">
        <title>Genome sequences and population genomics reveal climatic adaptation and genomic divergence between two closely related sweetgum species.</title>
        <authorList>
            <person name="Xu W.Q."/>
            <person name="Ren C.Q."/>
            <person name="Zhang X.Y."/>
            <person name="Comes H.P."/>
            <person name="Liu X.H."/>
            <person name="Li Y.G."/>
            <person name="Kettle C.J."/>
            <person name="Jalonen R."/>
            <person name="Gaisberger H."/>
            <person name="Ma Y.Z."/>
            <person name="Qiu Y.X."/>
        </authorList>
    </citation>
    <scope>NUCLEOTIDE SEQUENCE [LARGE SCALE GENOMIC DNA]</scope>
    <source>
        <strain evidence="9">Hangzhou</strain>
    </source>
</reference>
<evidence type="ECO:0000313" key="10">
    <source>
        <dbReference type="Proteomes" id="UP001415857"/>
    </source>
</evidence>
<sequence length="102" mass="11899">MIDFSQNQLQGWVPRSLANCEMLEILDLGNNQINDTFPSWLGTFPELKVLILRSNEFHGTIRDPETNLGFPKLHIIDLFHNNFTGKFPSKYFKNWNSMKIVD</sequence>
<evidence type="ECO:0000256" key="8">
    <source>
        <dbReference type="ARBA" id="ARBA00023180"/>
    </source>
</evidence>
<comment type="subcellular location">
    <subcellularLocation>
        <location evidence="1">Membrane</location>
        <topology evidence="1">Single-pass type I membrane protein</topology>
    </subcellularLocation>
</comment>
<keyword evidence="8" id="KW-0325">Glycoprotein</keyword>
<evidence type="ECO:0000313" key="9">
    <source>
        <dbReference type="EMBL" id="KAK9265897.1"/>
    </source>
</evidence>
<evidence type="ECO:0000256" key="5">
    <source>
        <dbReference type="ARBA" id="ARBA00022737"/>
    </source>
</evidence>
<dbReference type="Gene3D" id="3.80.10.10">
    <property type="entry name" value="Ribonuclease Inhibitor"/>
    <property type="match status" value="1"/>
</dbReference>
<keyword evidence="6" id="KW-1133">Transmembrane helix</keyword>
<dbReference type="SUPFAM" id="SSF52058">
    <property type="entry name" value="L domain-like"/>
    <property type="match status" value="1"/>
</dbReference>
<evidence type="ECO:0000256" key="3">
    <source>
        <dbReference type="ARBA" id="ARBA00022692"/>
    </source>
</evidence>
<keyword evidence="4" id="KW-0732">Signal</keyword>
<dbReference type="InterPro" id="IPR001611">
    <property type="entry name" value="Leu-rich_rpt"/>
</dbReference>
<dbReference type="PANTHER" id="PTHR48061">
    <property type="entry name" value="LEUCINE-RICH REPEAT RECEPTOR PROTEIN KINASE EMS1-LIKE-RELATED"/>
    <property type="match status" value="1"/>
</dbReference>
<dbReference type="FunFam" id="3.80.10.10:FF:000041">
    <property type="entry name" value="LRR receptor-like serine/threonine-protein kinase ERECTA"/>
    <property type="match status" value="1"/>
</dbReference>
<evidence type="ECO:0000256" key="6">
    <source>
        <dbReference type="ARBA" id="ARBA00022989"/>
    </source>
</evidence>
<dbReference type="InterPro" id="IPR046956">
    <property type="entry name" value="RLP23-like"/>
</dbReference>
<accession>A0AAP0N539</accession>
<dbReference type="EMBL" id="JBBPBK010000284">
    <property type="protein sequence ID" value="KAK9265897.1"/>
    <property type="molecule type" value="Genomic_DNA"/>
</dbReference>
<dbReference type="Pfam" id="PF13855">
    <property type="entry name" value="LRR_8"/>
    <property type="match status" value="1"/>
</dbReference>
<gene>
    <name evidence="9" type="ORF">L1049_012449</name>
</gene>
<dbReference type="InterPro" id="IPR032675">
    <property type="entry name" value="LRR_dom_sf"/>
</dbReference>
<evidence type="ECO:0000256" key="2">
    <source>
        <dbReference type="ARBA" id="ARBA00022614"/>
    </source>
</evidence>
<keyword evidence="10" id="KW-1185">Reference proteome</keyword>
<dbReference type="AlphaFoldDB" id="A0AAP0N539"/>
<evidence type="ECO:0000256" key="4">
    <source>
        <dbReference type="ARBA" id="ARBA00022729"/>
    </source>
</evidence>
<comment type="caution">
    <text evidence="9">The sequence shown here is derived from an EMBL/GenBank/DDBJ whole genome shotgun (WGS) entry which is preliminary data.</text>
</comment>
<keyword evidence="7" id="KW-0472">Membrane</keyword>
<dbReference type="PANTHER" id="PTHR48061:SF12">
    <property type="entry name" value="DISEASE RESISTANCE LIKE PROTEIN"/>
    <property type="match status" value="1"/>
</dbReference>
<organism evidence="9 10">
    <name type="scientific">Liquidambar formosana</name>
    <name type="common">Formosan gum</name>
    <dbReference type="NCBI Taxonomy" id="63359"/>
    <lineage>
        <taxon>Eukaryota</taxon>
        <taxon>Viridiplantae</taxon>
        <taxon>Streptophyta</taxon>
        <taxon>Embryophyta</taxon>
        <taxon>Tracheophyta</taxon>
        <taxon>Spermatophyta</taxon>
        <taxon>Magnoliopsida</taxon>
        <taxon>eudicotyledons</taxon>
        <taxon>Gunneridae</taxon>
        <taxon>Pentapetalae</taxon>
        <taxon>Saxifragales</taxon>
        <taxon>Altingiaceae</taxon>
        <taxon>Liquidambar</taxon>
    </lineage>
</organism>
<dbReference type="GO" id="GO:0016020">
    <property type="term" value="C:membrane"/>
    <property type="evidence" value="ECO:0007669"/>
    <property type="project" value="UniProtKB-SubCell"/>
</dbReference>
<dbReference type="Proteomes" id="UP001415857">
    <property type="component" value="Unassembled WGS sequence"/>
</dbReference>
<evidence type="ECO:0000256" key="1">
    <source>
        <dbReference type="ARBA" id="ARBA00004479"/>
    </source>
</evidence>